<feature type="region of interest" description="Disordered" evidence="1">
    <location>
        <begin position="208"/>
        <end position="254"/>
    </location>
</feature>
<dbReference type="AlphaFoldDB" id="A0A1I1KFB1"/>
<dbReference type="STRING" id="910347.SAMN05421773_104212"/>
<dbReference type="EMBL" id="FOLM01000004">
    <property type="protein sequence ID" value="SFC59526.1"/>
    <property type="molecule type" value="Genomic_DNA"/>
</dbReference>
<evidence type="ECO:0000313" key="2">
    <source>
        <dbReference type="EMBL" id="SFC59526.1"/>
    </source>
</evidence>
<keyword evidence="3" id="KW-1185">Reference proteome</keyword>
<feature type="compositionally biased region" description="Low complexity" evidence="1">
    <location>
        <begin position="208"/>
        <end position="222"/>
    </location>
</feature>
<gene>
    <name evidence="2" type="ORF">SAMN05421773_104212</name>
</gene>
<accession>A0A1I1KFB1</accession>
<sequence>MNDYRVSGLAPADEETALLLEHLELFDDVFHIMAESHTSDGRQSYLLMHDSSATWGLPGAPQLVSLHLVRNPESRSFHADHARQASVHFARLWLVNRGCVPEAVEPYPGEFFEPVDAATRRMAQHIVHSGGRYQVLDHDTHDSVPEEVWVLVRDADPASGRLPVRVFLEEFHPTDYTYTLREGAFPDTDAARKWLLNRDTPLPEAAPLADAATARCQAARSRSVTASPVPPPTGAERPPAAPPASRPATRRSLP</sequence>
<feature type="compositionally biased region" description="Pro residues" evidence="1">
    <location>
        <begin position="228"/>
        <end position="245"/>
    </location>
</feature>
<dbReference type="RefSeq" id="WP_093838480.1">
    <property type="nucleotide sequence ID" value="NZ_FOLM01000004.1"/>
</dbReference>
<dbReference type="Proteomes" id="UP000199207">
    <property type="component" value="Unassembled WGS sequence"/>
</dbReference>
<protein>
    <submittedName>
        <fullName evidence="2">Uncharacterized protein</fullName>
    </submittedName>
</protein>
<dbReference type="OrthoDB" id="4314991at2"/>
<proteinExistence type="predicted"/>
<evidence type="ECO:0000313" key="3">
    <source>
        <dbReference type="Proteomes" id="UP000199207"/>
    </source>
</evidence>
<evidence type="ECO:0000256" key="1">
    <source>
        <dbReference type="SAM" id="MobiDB-lite"/>
    </source>
</evidence>
<organism evidence="2 3">
    <name type="scientific">Streptomyces aidingensis</name>
    <dbReference type="NCBI Taxonomy" id="910347"/>
    <lineage>
        <taxon>Bacteria</taxon>
        <taxon>Bacillati</taxon>
        <taxon>Actinomycetota</taxon>
        <taxon>Actinomycetes</taxon>
        <taxon>Kitasatosporales</taxon>
        <taxon>Streptomycetaceae</taxon>
        <taxon>Streptomyces</taxon>
    </lineage>
</organism>
<name>A0A1I1KFB1_9ACTN</name>
<reference evidence="2 3" key="1">
    <citation type="submission" date="2016-10" db="EMBL/GenBank/DDBJ databases">
        <authorList>
            <person name="de Groot N.N."/>
        </authorList>
    </citation>
    <scope>NUCLEOTIDE SEQUENCE [LARGE SCALE GENOMIC DNA]</scope>
    <source>
        <strain evidence="2 3">CGMCC 4.5739</strain>
    </source>
</reference>